<proteinExistence type="inferred from homology"/>
<name>A0A9W8ID43_9FUNG</name>
<feature type="region of interest" description="Disordered" evidence="5">
    <location>
        <begin position="865"/>
        <end position="885"/>
    </location>
</feature>
<evidence type="ECO:0000313" key="8">
    <source>
        <dbReference type="Proteomes" id="UP001139887"/>
    </source>
</evidence>
<feature type="region of interest" description="Disordered" evidence="5">
    <location>
        <begin position="1022"/>
        <end position="1044"/>
    </location>
</feature>
<dbReference type="GO" id="GO:0008092">
    <property type="term" value="F:cytoskeletal protein binding"/>
    <property type="evidence" value="ECO:0007669"/>
    <property type="project" value="InterPro"/>
</dbReference>
<dbReference type="CDD" id="cd00934">
    <property type="entry name" value="PTB"/>
    <property type="match status" value="1"/>
</dbReference>
<gene>
    <name evidence="7" type="primary">SLA1</name>
    <name evidence="7" type="ORF">IWW36_003939</name>
</gene>
<feature type="compositionally biased region" description="Polar residues" evidence="5">
    <location>
        <begin position="1027"/>
        <end position="1044"/>
    </location>
</feature>
<feature type="region of interest" description="Disordered" evidence="5">
    <location>
        <begin position="717"/>
        <end position="750"/>
    </location>
</feature>
<comment type="caution">
    <text evidence="7">The sequence shown here is derived from an EMBL/GenBank/DDBJ whole genome shotgun (WGS) entry which is preliminary data.</text>
</comment>
<feature type="compositionally biased region" description="Basic residues" evidence="5">
    <location>
        <begin position="780"/>
        <end position="792"/>
    </location>
</feature>
<feature type="non-terminal residue" evidence="7">
    <location>
        <position position="1"/>
    </location>
</feature>
<dbReference type="Pfam" id="PF24081">
    <property type="entry name" value="PH_SLA1"/>
    <property type="match status" value="1"/>
</dbReference>
<dbReference type="CDD" id="cd00174">
    <property type="entry name" value="SH3"/>
    <property type="match status" value="1"/>
</dbReference>
<dbReference type="InterPro" id="IPR036028">
    <property type="entry name" value="SH3-like_dom_sf"/>
</dbReference>
<dbReference type="InterPro" id="IPR056996">
    <property type="entry name" value="PH_SLA1"/>
</dbReference>
<dbReference type="InterPro" id="IPR001452">
    <property type="entry name" value="SH3_domain"/>
</dbReference>
<keyword evidence="8" id="KW-1185">Reference proteome</keyword>
<sequence>MPLVEVRRAIYAYTPADGDELEMREDDVLYIVNNDDADWLQAKRKVFDINEPEKQGLVPANHTEIIAPIARAKALYAYEPALEEETTLVEDEEIDIIEQDDPDWYMAHTRGGYGFVPKAYVEIVSGENQGIVNGANANSIAPPIPQQLPPSPKVDASAPILDTPVPTIRPSQEVPAALSPPPPPPLPPILPSQPSAPLPSEPAAKPLAPKTAEVDSISHFNVVLGKKKKGQKITLGVSNPTLIVDSNDDTVLPKRYSTGDISRCSTKKALLTVEIGGFEPAAFDFTCASNSEADRIADAINAARRGMFIGDRMIEPQTNLQQQLPKEDVSFMLPSQSNEPSLPPNIDAPFVSPPSSIMPSNSQEYAKVLYDFSSDDPEELSVKEGDTVLVLDKSDSDWWQIRESLANGRVGLVPAAYVEVQPAETLPPVPKRTETVRKAAAQVHQSSLQQQEPPPLHIEPPPRMETPRHTENSVAAILRGDKTPDSDNVPLQFLQKRPEEPVPPPMPKRPSEAAKLASLGPDPNKVRTWTDGSGAYTVEAQFIKLDSEGNVHLHKTNSKMITVPLAKFSEADRRYVSSVSGQQLPEVKTARQRQQEDAKKTPGRRIINYDWDWFDFFTLKCGITADNALKYATSFVAERLDDASIPEITSEYMKTLGVKPADVPRLERALREHQGLPVSEAPASVNKDQAMQSPRGLAMEPERAPALPPAYTAIANESPVKKPVQSPPVKEPARSPRQISNNPWGVDSELDRRFDRRRQIEDDEALARQLQQQEEDERRHGYRRKNEPKHKQPLNLGIGSRKLNKSQTSVVDPAQLRTAQQRLGSPPARAASPPLGSPLKSPQSNALKSSSQTAIDLAFAPQMEQIPPPRARPAPRQTSQQHLALAQSPPTINQQNQQLLQSTDLTTHNMAAATASGNTAQMIQLEQMAKARAQELALQESRIKQQQEEMRKQAQFLQQQQQQLLQMQQTQKVEAQLKQLKEEKERMEKQRQAEELQKQAATIKAQQEQLLKMQQMAAQARAQQSAPMTLSSVSMPQTQAITNM</sequence>
<feature type="domain" description="SH3" evidence="6">
    <location>
        <begin position="361"/>
        <end position="423"/>
    </location>
</feature>
<dbReference type="PANTHER" id="PTHR14167">
    <property type="entry name" value="SH3 DOMAIN-CONTAINING"/>
    <property type="match status" value="1"/>
</dbReference>
<evidence type="ECO:0000259" key="6">
    <source>
        <dbReference type="PROSITE" id="PS50002"/>
    </source>
</evidence>
<comment type="similarity">
    <text evidence="1">Belongs to the SLA1 family.</text>
</comment>
<dbReference type="InterPro" id="IPR050384">
    <property type="entry name" value="Endophilin_SH3RF"/>
</dbReference>
<evidence type="ECO:0000256" key="2">
    <source>
        <dbReference type="ARBA" id="ARBA00020357"/>
    </source>
</evidence>
<dbReference type="Gene3D" id="2.30.30.40">
    <property type="entry name" value="SH3 Domains"/>
    <property type="match status" value="3"/>
</dbReference>
<feature type="region of interest" description="Disordered" evidence="5">
    <location>
        <begin position="496"/>
        <end position="526"/>
    </location>
</feature>
<keyword evidence="3 4" id="KW-0728">SH3 domain</keyword>
<organism evidence="7 8">
    <name type="scientific">Coemansia brasiliensis</name>
    <dbReference type="NCBI Taxonomy" id="2650707"/>
    <lineage>
        <taxon>Eukaryota</taxon>
        <taxon>Fungi</taxon>
        <taxon>Fungi incertae sedis</taxon>
        <taxon>Zoopagomycota</taxon>
        <taxon>Kickxellomycotina</taxon>
        <taxon>Kickxellomycetes</taxon>
        <taxon>Kickxellales</taxon>
        <taxon>Kickxellaceae</taxon>
        <taxon>Coemansia</taxon>
    </lineage>
</organism>
<dbReference type="Pfam" id="PF00018">
    <property type="entry name" value="SH3_1"/>
    <property type="match status" value="3"/>
</dbReference>
<dbReference type="OrthoDB" id="19092at2759"/>
<protein>
    <recommendedName>
        <fullName evidence="2">Actin cytoskeleton-regulatory complex protein SLA1</fullName>
    </recommendedName>
</protein>
<dbReference type="Gene3D" id="1.10.150.50">
    <property type="entry name" value="Transcription Factor, Ets-1"/>
    <property type="match status" value="1"/>
</dbReference>
<evidence type="ECO:0000313" key="7">
    <source>
        <dbReference type="EMBL" id="KAJ2847269.1"/>
    </source>
</evidence>
<dbReference type="PRINTS" id="PR00452">
    <property type="entry name" value="SH3DOMAIN"/>
</dbReference>
<dbReference type="PROSITE" id="PS50002">
    <property type="entry name" value="SH3"/>
    <property type="match status" value="2"/>
</dbReference>
<dbReference type="SMART" id="SM00326">
    <property type="entry name" value="SH3"/>
    <property type="match status" value="3"/>
</dbReference>
<accession>A0A9W8ID43</accession>
<feature type="region of interest" description="Disordered" evidence="5">
    <location>
        <begin position="445"/>
        <end position="468"/>
    </location>
</feature>
<evidence type="ECO:0000256" key="5">
    <source>
        <dbReference type="SAM" id="MobiDB-lite"/>
    </source>
</evidence>
<feature type="region of interest" description="Disordered" evidence="5">
    <location>
        <begin position="769"/>
        <end position="851"/>
    </location>
</feature>
<dbReference type="InterPro" id="IPR013761">
    <property type="entry name" value="SAM/pointed_sf"/>
</dbReference>
<feature type="domain" description="SH3" evidence="6">
    <location>
        <begin position="2"/>
        <end position="68"/>
    </location>
</feature>
<dbReference type="GO" id="GO:0043130">
    <property type="term" value="F:ubiquitin binding"/>
    <property type="evidence" value="ECO:0007669"/>
    <property type="project" value="InterPro"/>
</dbReference>
<feature type="region of interest" description="Disordered" evidence="5">
    <location>
        <begin position="142"/>
        <end position="206"/>
    </location>
</feature>
<dbReference type="GO" id="GO:0030674">
    <property type="term" value="F:protein-macromolecule adaptor activity"/>
    <property type="evidence" value="ECO:0007669"/>
    <property type="project" value="InterPro"/>
</dbReference>
<dbReference type="PRINTS" id="PR00499">
    <property type="entry name" value="P67PHOX"/>
</dbReference>
<feature type="region of interest" description="Disordered" evidence="5">
    <location>
        <begin position="674"/>
        <end position="702"/>
    </location>
</feature>
<evidence type="ECO:0000256" key="1">
    <source>
        <dbReference type="ARBA" id="ARBA00007948"/>
    </source>
</evidence>
<dbReference type="Gene3D" id="2.30.30.700">
    <property type="entry name" value="SLA1 homology domain 1"/>
    <property type="match status" value="1"/>
</dbReference>
<dbReference type="InterPro" id="IPR007131">
    <property type="entry name" value="SHD1"/>
</dbReference>
<feature type="compositionally biased region" description="Pro residues" evidence="5">
    <location>
        <begin position="142"/>
        <end position="152"/>
    </location>
</feature>
<dbReference type="SUPFAM" id="SSF50044">
    <property type="entry name" value="SH3-domain"/>
    <property type="match status" value="3"/>
</dbReference>
<dbReference type="AlphaFoldDB" id="A0A9W8ID43"/>
<evidence type="ECO:0000256" key="4">
    <source>
        <dbReference type="PROSITE-ProRule" id="PRU00192"/>
    </source>
</evidence>
<dbReference type="EMBL" id="JANBUW010000348">
    <property type="protein sequence ID" value="KAJ2847269.1"/>
    <property type="molecule type" value="Genomic_DNA"/>
</dbReference>
<dbReference type="PANTHER" id="PTHR14167:SF116">
    <property type="entry name" value="CAP, ISOFORM AC"/>
    <property type="match status" value="1"/>
</dbReference>
<feature type="compositionally biased region" description="Pro residues" evidence="5">
    <location>
        <begin position="178"/>
        <end position="200"/>
    </location>
</feature>
<reference evidence="7" key="1">
    <citation type="submission" date="2022-07" db="EMBL/GenBank/DDBJ databases">
        <title>Phylogenomic reconstructions and comparative analyses of Kickxellomycotina fungi.</title>
        <authorList>
            <person name="Reynolds N.K."/>
            <person name="Stajich J.E."/>
            <person name="Barry K."/>
            <person name="Grigoriev I.V."/>
            <person name="Crous P."/>
            <person name="Smith M.E."/>
        </authorList>
    </citation>
    <scope>NUCLEOTIDE SEQUENCE</scope>
    <source>
        <strain evidence="7">NRRL 1566</strain>
    </source>
</reference>
<dbReference type="Pfam" id="PF03983">
    <property type="entry name" value="SHD1"/>
    <property type="match status" value="1"/>
</dbReference>
<dbReference type="Proteomes" id="UP001139887">
    <property type="component" value="Unassembled WGS sequence"/>
</dbReference>
<feature type="compositionally biased region" description="Polar residues" evidence="5">
    <location>
        <begin position="840"/>
        <end position="851"/>
    </location>
</feature>
<evidence type="ECO:0000256" key="3">
    <source>
        <dbReference type="ARBA" id="ARBA00022443"/>
    </source>
</evidence>
<dbReference type="GO" id="GO:0042802">
    <property type="term" value="F:identical protein binding"/>
    <property type="evidence" value="ECO:0007669"/>
    <property type="project" value="InterPro"/>
</dbReference>